<proteinExistence type="predicted"/>
<protein>
    <recommendedName>
        <fullName evidence="4">MarR family protein</fullName>
    </recommendedName>
</protein>
<accession>A0ABP9VNF2</accession>
<dbReference type="RefSeq" id="WP_345682311.1">
    <property type="nucleotide sequence ID" value="NZ_BAABRO010000001.1"/>
</dbReference>
<sequence length="445" mass="49853">MTPRLDGRNPHDECGVLEPRESPLRPKSPEKAKVNMEEANPSWTFIPAPDFSVPVPPVTDAARGTLKSTWHFIRHALRRSSQSTFTPATDLDSPAESLLSNVTPMMDPVHAARGLTDSIGDTWFECESSSHRIRPVIGPPGCDVSAILQQLAEQRELRVLGVPPADSLLEPSTDDAISAIEDDLPDRDVLVVPHLERWYLRHEEGLSRMRALLERLMSVRNRVLIGCDSWTWAFLSHAVGIEDQLGTPLTLAPMDAEELYNWFRSTLPLEQYEFRRSGHDHLLFPELEHVDHGHDDDAENLPNTTSDFFTTLAVTSRGNPGLARAIWTASLRTRNPTDDAPQASNPNKTTLWVVSPDQLATPQMPASNDRVHRFILHAILLHGGLSLDSLATVLSFPRDEIRRRVSELCRGRVLVTQDDLLRVNLIAYPIVRRDLQSEGFLTDAF</sequence>
<feature type="region of interest" description="Disordered" evidence="1">
    <location>
        <begin position="1"/>
        <end position="32"/>
    </location>
</feature>
<dbReference type="Proteomes" id="UP001416858">
    <property type="component" value="Unassembled WGS sequence"/>
</dbReference>
<evidence type="ECO:0000256" key="1">
    <source>
        <dbReference type="SAM" id="MobiDB-lite"/>
    </source>
</evidence>
<evidence type="ECO:0000313" key="3">
    <source>
        <dbReference type="Proteomes" id="UP001416858"/>
    </source>
</evidence>
<name>A0ABP9VNF2_9BACT</name>
<evidence type="ECO:0000313" key="2">
    <source>
        <dbReference type="EMBL" id="GAA5505252.1"/>
    </source>
</evidence>
<dbReference type="EMBL" id="BAABRO010000001">
    <property type="protein sequence ID" value="GAA5505252.1"/>
    <property type="molecule type" value="Genomic_DNA"/>
</dbReference>
<gene>
    <name evidence="2" type="ORF">Rcae01_00694</name>
</gene>
<reference evidence="2 3" key="1">
    <citation type="submission" date="2024-02" db="EMBL/GenBank/DDBJ databases">
        <title>Rhodopirellula caenicola NBRC 110016.</title>
        <authorList>
            <person name="Ichikawa N."/>
            <person name="Katano-Makiyama Y."/>
            <person name="Hidaka K."/>
        </authorList>
    </citation>
    <scope>NUCLEOTIDE SEQUENCE [LARGE SCALE GENOMIC DNA]</scope>
    <source>
        <strain evidence="2 3">NBRC 110016</strain>
    </source>
</reference>
<organism evidence="2 3">
    <name type="scientific">Novipirellula caenicola</name>
    <dbReference type="NCBI Taxonomy" id="1536901"/>
    <lineage>
        <taxon>Bacteria</taxon>
        <taxon>Pseudomonadati</taxon>
        <taxon>Planctomycetota</taxon>
        <taxon>Planctomycetia</taxon>
        <taxon>Pirellulales</taxon>
        <taxon>Pirellulaceae</taxon>
        <taxon>Novipirellula</taxon>
    </lineage>
</organism>
<keyword evidence="3" id="KW-1185">Reference proteome</keyword>
<comment type="caution">
    <text evidence="2">The sequence shown here is derived from an EMBL/GenBank/DDBJ whole genome shotgun (WGS) entry which is preliminary data.</text>
</comment>
<evidence type="ECO:0008006" key="4">
    <source>
        <dbReference type="Google" id="ProtNLM"/>
    </source>
</evidence>